<organism evidence="3 4">
    <name type="scientific">Nocardioides fonticola</name>
    <dbReference type="NCBI Taxonomy" id="450363"/>
    <lineage>
        <taxon>Bacteria</taxon>
        <taxon>Bacillati</taxon>
        <taxon>Actinomycetota</taxon>
        <taxon>Actinomycetes</taxon>
        <taxon>Propionibacteriales</taxon>
        <taxon>Nocardioidaceae</taxon>
        <taxon>Nocardioides</taxon>
    </lineage>
</organism>
<accession>A0ABP7XIN6</accession>
<evidence type="ECO:0000313" key="3">
    <source>
        <dbReference type="EMBL" id="GAA4118017.1"/>
    </source>
</evidence>
<evidence type="ECO:0000313" key="4">
    <source>
        <dbReference type="Proteomes" id="UP001501495"/>
    </source>
</evidence>
<keyword evidence="2" id="KW-1133">Transmembrane helix</keyword>
<feature type="compositionally biased region" description="Low complexity" evidence="1">
    <location>
        <begin position="12"/>
        <end position="26"/>
    </location>
</feature>
<feature type="transmembrane region" description="Helical" evidence="2">
    <location>
        <begin position="244"/>
        <end position="265"/>
    </location>
</feature>
<evidence type="ECO:0008006" key="5">
    <source>
        <dbReference type="Google" id="ProtNLM"/>
    </source>
</evidence>
<name>A0ABP7XIN6_9ACTN</name>
<feature type="transmembrane region" description="Helical" evidence="2">
    <location>
        <begin position="56"/>
        <end position="74"/>
    </location>
</feature>
<sequence>MHPEFTHPSPQTRRPPGLRRYGPAGRARAARTRTTIRIPPLASRPKDDVPTSRYRILWLALAATAATVAIKLGLNAADIAPIELGSLHTGAISGVFFVLGFLLSATIADYKESERIPSTFCSTVESMYEDAVGIHQNYADFDLPGFGRALLDVVDAFARDVRSEAHTTRIAVHGLTPTFVAMERAGTPANFLVKLKQQQATLAGLLMRVSYIQRIRFIPSATLLVRSVIPIVVALLVLTDVRPLLGGVLLSAMVTFILVYLVLLLQVISTPFRSEGSTRDDVSMFLVDETRSYLAARIAGTDAAG</sequence>
<reference evidence="4" key="1">
    <citation type="journal article" date="2019" name="Int. J. Syst. Evol. Microbiol.">
        <title>The Global Catalogue of Microorganisms (GCM) 10K type strain sequencing project: providing services to taxonomists for standard genome sequencing and annotation.</title>
        <authorList>
            <consortium name="The Broad Institute Genomics Platform"/>
            <consortium name="The Broad Institute Genome Sequencing Center for Infectious Disease"/>
            <person name="Wu L."/>
            <person name="Ma J."/>
        </authorList>
    </citation>
    <scope>NUCLEOTIDE SEQUENCE [LARGE SCALE GENOMIC DNA]</scope>
    <source>
        <strain evidence="4">JCM 16703</strain>
    </source>
</reference>
<evidence type="ECO:0000256" key="2">
    <source>
        <dbReference type="SAM" id="Phobius"/>
    </source>
</evidence>
<protein>
    <recommendedName>
        <fullName evidence="5">DUF4239 domain-containing protein</fullName>
    </recommendedName>
</protein>
<comment type="caution">
    <text evidence="3">The sequence shown here is derived from an EMBL/GenBank/DDBJ whole genome shotgun (WGS) entry which is preliminary data.</text>
</comment>
<dbReference type="Proteomes" id="UP001501495">
    <property type="component" value="Unassembled WGS sequence"/>
</dbReference>
<gene>
    <name evidence="3" type="ORF">GCM10022215_19150</name>
</gene>
<keyword evidence="2" id="KW-0472">Membrane</keyword>
<feature type="transmembrane region" description="Helical" evidence="2">
    <location>
        <begin position="86"/>
        <end position="108"/>
    </location>
</feature>
<keyword evidence="2" id="KW-0812">Transmembrane</keyword>
<proteinExistence type="predicted"/>
<feature type="transmembrane region" description="Helical" evidence="2">
    <location>
        <begin position="217"/>
        <end position="238"/>
    </location>
</feature>
<evidence type="ECO:0000256" key="1">
    <source>
        <dbReference type="SAM" id="MobiDB-lite"/>
    </source>
</evidence>
<dbReference type="EMBL" id="BAAAZH010000013">
    <property type="protein sequence ID" value="GAA4118017.1"/>
    <property type="molecule type" value="Genomic_DNA"/>
</dbReference>
<keyword evidence="4" id="KW-1185">Reference proteome</keyword>
<feature type="region of interest" description="Disordered" evidence="1">
    <location>
        <begin position="1"/>
        <end position="26"/>
    </location>
</feature>